<dbReference type="InterPro" id="IPR009839">
    <property type="entry name" value="SseB_N"/>
</dbReference>
<proteinExistence type="predicted"/>
<evidence type="ECO:0000313" key="3">
    <source>
        <dbReference type="EMBL" id="SDY90939.1"/>
    </source>
</evidence>
<keyword evidence="4" id="KW-1185">Reference proteome</keyword>
<gene>
    <name evidence="3" type="ORF">SAMN05444340_12819</name>
</gene>
<dbReference type="AlphaFoldDB" id="A0A1H3NRY8"/>
<evidence type="ECO:0000313" key="4">
    <source>
        <dbReference type="Proteomes" id="UP000199286"/>
    </source>
</evidence>
<evidence type="ECO:0000259" key="2">
    <source>
        <dbReference type="Pfam" id="PF07179"/>
    </source>
</evidence>
<name>A0A1H3NRY8_9RHOB</name>
<dbReference type="Pfam" id="PF07179">
    <property type="entry name" value="SseB"/>
    <property type="match status" value="1"/>
</dbReference>
<protein>
    <submittedName>
        <fullName evidence="3">SseB protein N-terminal domain-containing protein</fullName>
    </submittedName>
</protein>
<dbReference type="Proteomes" id="UP000199286">
    <property type="component" value="Unassembled WGS sequence"/>
</dbReference>
<dbReference type="RefSeq" id="WP_089886245.1">
    <property type="nucleotide sequence ID" value="NZ_FNPF01000028.1"/>
</dbReference>
<evidence type="ECO:0000256" key="1">
    <source>
        <dbReference type="SAM" id="MobiDB-lite"/>
    </source>
</evidence>
<feature type="domain" description="SseB protein N-terminal" evidence="2">
    <location>
        <begin position="11"/>
        <end position="119"/>
    </location>
</feature>
<sequence length="262" mass="27647">MTETPLDAAHAAMEAAPDDDSARLRFYERLADSELVLMLSAEPVGRDINPEIFEIGDARFVLAFDLEERLSGFAGRAVPYAALSGRGLAGMLAGQGIGLALNIEVAPSAILLPPEALAWLRETLDHGPAEAEATPREISAPRGLPDTLLSALDTKLSTAAGLARKAYLAAVIYDDGSRGHLLAFSGTQPGAEGALARAMNEALVFSGLEAGALDVAFLPDNSPLLAELARHALRFDLPETERPGRIEPIAPGSDPDRPPKLR</sequence>
<accession>A0A1H3NRY8</accession>
<dbReference type="EMBL" id="FNPF01000028">
    <property type="protein sequence ID" value="SDY90939.1"/>
    <property type="molecule type" value="Genomic_DNA"/>
</dbReference>
<reference evidence="3 4" key="1">
    <citation type="submission" date="2016-10" db="EMBL/GenBank/DDBJ databases">
        <authorList>
            <person name="de Groot N.N."/>
        </authorList>
    </citation>
    <scope>NUCLEOTIDE SEQUENCE [LARGE SCALE GENOMIC DNA]</scope>
    <source>
        <strain evidence="3 4">DSM 26880</strain>
    </source>
</reference>
<dbReference type="STRING" id="321339.SAMN05444340_12819"/>
<feature type="region of interest" description="Disordered" evidence="1">
    <location>
        <begin position="239"/>
        <end position="262"/>
    </location>
</feature>
<organism evidence="3 4">
    <name type="scientific">Citreimonas salinaria</name>
    <dbReference type="NCBI Taxonomy" id="321339"/>
    <lineage>
        <taxon>Bacteria</taxon>
        <taxon>Pseudomonadati</taxon>
        <taxon>Pseudomonadota</taxon>
        <taxon>Alphaproteobacteria</taxon>
        <taxon>Rhodobacterales</taxon>
        <taxon>Roseobacteraceae</taxon>
        <taxon>Citreimonas</taxon>
    </lineage>
</organism>
<dbReference type="OrthoDB" id="7831317at2"/>